<evidence type="ECO:0000313" key="2">
    <source>
        <dbReference type="EMBL" id="CAG9800292.1"/>
    </source>
</evidence>
<accession>A0A9N9WP36</accession>
<dbReference type="AlphaFoldDB" id="A0A9N9WP36"/>
<keyword evidence="3" id="KW-1185">Reference proteome</keyword>
<reference evidence="2" key="2">
    <citation type="submission" date="2022-10" db="EMBL/GenBank/DDBJ databases">
        <authorList>
            <consortium name="ENA_rothamsted_submissions"/>
            <consortium name="culmorum"/>
            <person name="King R."/>
        </authorList>
    </citation>
    <scope>NUCLEOTIDE SEQUENCE</scope>
</reference>
<organism evidence="2 3">
    <name type="scientific">Chironomus riparius</name>
    <dbReference type="NCBI Taxonomy" id="315576"/>
    <lineage>
        <taxon>Eukaryota</taxon>
        <taxon>Metazoa</taxon>
        <taxon>Ecdysozoa</taxon>
        <taxon>Arthropoda</taxon>
        <taxon>Hexapoda</taxon>
        <taxon>Insecta</taxon>
        <taxon>Pterygota</taxon>
        <taxon>Neoptera</taxon>
        <taxon>Endopterygota</taxon>
        <taxon>Diptera</taxon>
        <taxon>Nematocera</taxon>
        <taxon>Chironomoidea</taxon>
        <taxon>Chironomidae</taxon>
        <taxon>Chironominae</taxon>
        <taxon>Chironomus</taxon>
    </lineage>
</organism>
<dbReference type="SUPFAM" id="SSF52047">
    <property type="entry name" value="RNI-like"/>
    <property type="match status" value="1"/>
</dbReference>
<evidence type="ECO:0000313" key="3">
    <source>
        <dbReference type="Proteomes" id="UP001153620"/>
    </source>
</evidence>
<name>A0A9N9WP36_9DIPT</name>
<dbReference type="EMBL" id="OU895877">
    <property type="protein sequence ID" value="CAG9800292.1"/>
    <property type="molecule type" value="Genomic_DNA"/>
</dbReference>
<protein>
    <recommendedName>
        <fullName evidence="1">F-box domain-containing protein</fullName>
    </recommendedName>
</protein>
<feature type="domain" description="F-box" evidence="1">
    <location>
        <begin position="64"/>
        <end position="114"/>
    </location>
</feature>
<sequence length="526" mass="61345">MLHFVTIFQQVNGPLLCLNFRTTTRKTYFKVINILNVTITYPSHFRKSLGWLIKKYIKATSMSGPKLSDLPDEILENIFKQLDDYYGKKTIKSLTEVFSRFNDIISGSTDLMKLLTVYWSPKKDNDIGFMLASKRKYQNISIKKVECVDESLLTFLNKNPFADVSIQNSSLNVQELRDIIKAVAKNIEKLNLDELELSSEAEHYKDLVDFPKLEKIRITGIECKQMSQIFKLFRGATNVIKFDYNDQRRLEVYEAYQFSRMVACFDGLKNLQLHTFEPYFFNDDYFAKNATFQLQKYSHESTDGEYGELDFEPMDYEEQFANGCVHLKNFLNRQRASLESMRINRFPISSEIVDSILAMDKLSFLALFKCVYRTSKPITVKNKSIKMLKIGHFHEYDEEYREGQLDRDTEIGYTAILSNCLNVEDLSLFNLEVTSGISMCIALYMKSLESITFVENGSIFPMTFASVKTMDFSVIRFMDYNDVLKLLQVNQQLKVLNLPSEVKKHPNYLPTMRMLNLEKLMFLFPF</sequence>
<proteinExistence type="predicted"/>
<dbReference type="InterPro" id="IPR032675">
    <property type="entry name" value="LRR_dom_sf"/>
</dbReference>
<dbReference type="PROSITE" id="PS50181">
    <property type="entry name" value="FBOX"/>
    <property type="match status" value="1"/>
</dbReference>
<dbReference type="InterPro" id="IPR001810">
    <property type="entry name" value="F-box_dom"/>
</dbReference>
<evidence type="ECO:0000259" key="1">
    <source>
        <dbReference type="PROSITE" id="PS50181"/>
    </source>
</evidence>
<gene>
    <name evidence="2" type="ORF">CHIRRI_LOCUS3242</name>
</gene>
<dbReference type="Proteomes" id="UP001153620">
    <property type="component" value="Chromosome 1"/>
</dbReference>
<reference evidence="2" key="1">
    <citation type="submission" date="2022-01" db="EMBL/GenBank/DDBJ databases">
        <authorList>
            <person name="King R."/>
        </authorList>
    </citation>
    <scope>NUCLEOTIDE SEQUENCE</scope>
</reference>
<dbReference type="Pfam" id="PF00646">
    <property type="entry name" value="F-box"/>
    <property type="match status" value="1"/>
</dbReference>
<dbReference type="Gene3D" id="3.80.10.10">
    <property type="entry name" value="Ribonuclease Inhibitor"/>
    <property type="match status" value="1"/>
</dbReference>